<keyword evidence="3" id="KW-1185">Reference proteome</keyword>
<dbReference type="InterPro" id="IPR002925">
    <property type="entry name" value="Dienelactn_hydro"/>
</dbReference>
<feature type="domain" description="Dienelactone hydrolase" evidence="1">
    <location>
        <begin position="4"/>
        <end position="191"/>
    </location>
</feature>
<reference evidence="3" key="1">
    <citation type="journal article" date="2019" name="Int. J. Syst. Evol. Microbiol.">
        <title>The Global Catalogue of Microorganisms (GCM) 10K type strain sequencing project: providing services to taxonomists for standard genome sequencing and annotation.</title>
        <authorList>
            <consortium name="The Broad Institute Genomics Platform"/>
            <consortium name="The Broad Institute Genome Sequencing Center for Infectious Disease"/>
            <person name="Wu L."/>
            <person name="Ma J."/>
        </authorList>
    </citation>
    <scope>NUCLEOTIDE SEQUENCE [LARGE SCALE GENOMIC DNA]</scope>
    <source>
        <strain evidence="3">NCAIM B.02333</strain>
    </source>
</reference>
<dbReference type="PANTHER" id="PTHR46623:SF6">
    <property type="entry name" value="ALPHA_BETA-HYDROLASES SUPERFAMILY PROTEIN"/>
    <property type="match status" value="1"/>
</dbReference>
<dbReference type="Pfam" id="PF01738">
    <property type="entry name" value="DLH"/>
    <property type="match status" value="1"/>
</dbReference>
<proteinExistence type="predicted"/>
<dbReference type="EC" id="3.1.-.-" evidence="2"/>
<name>A0ABV7WHZ9_9MICO</name>
<evidence type="ECO:0000259" key="1">
    <source>
        <dbReference type="Pfam" id="PF01738"/>
    </source>
</evidence>
<dbReference type="InterPro" id="IPR029058">
    <property type="entry name" value="AB_hydrolase_fold"/>
</dbReference>
<dbReference type="EMBL" id="JBHRWW010000005">
    <property type="protein sequence ID" value="MFC3688557.1"/>
    <property type="molecule type" value="Genomic_DNA"/>
</dbReference>
<evidence type="ECO:0000313" key="3">
    <source>
        <dbReference type="Proteomes" id="UP001595685"/>
    </source>
</evidence>
<dbReference type="InterPro" id="IPR051049">
    <property type="entry name" value="Dienelactone_hydrolase-like"/>
</dbReference>
<comment type="caution">
    <text evidence="2">The sequence shown here is derived from an EMBL/GenBank/DDBJ whole genome shotgun (WGS) entry which is preliminary data.</text>
</comment>
<dbReference type="SUPFAM" id="SSF53474">
    <property type="entry name" value="alpha/beta-Hydrolases"/>
    <property type="match status" value="1"/>
</dbReference>
<keyword evidence="2" id="KW-0378">Hydrolase</keyword>
<dbReference type="GO" id="GO:0016787">
    <property type="term" value="F:hydrolase activity"/>
    <property type="evidence" value="ECO:0007669"/>
    <property type="project" value="UniProtKB-KW"/>
</dbReference>
<gene>
    <name evidence="2" type="ORF">ACFOLH_09420</name>
</gene>
<protein>
    <submittedName>
        <fullName evidence="2">Dienelactone hydrolase family protein</fullName>
        <ecNumber evidence="2">3.1.-.-</ecNumber>
    </submittedName>
</protein>
<dbReference type="Gene3D" id="3.40.50.1820">
    <property type="entry name" value="alpha/beta hydrolase"/>
    <property type="match status" value="1"/>
</dbReference>
<dbReference type="PANTHER" id="PTHR46623">
    <property type="entry name" value="CARBOXYMETHYLENEBUTENOLIDASE-RELATED"/>
    <property type="match status" value="1"/>
</dbReference>
<accession>A0ABV7WHZ9</accession>
<sequence length="193" mass="20067">MTHVLLFHHALGLTPGLHEIADVLRGDGHEVTLPDLFEGRTFATVEEGVAHASEVGFGVLTERGVAAADALPADLVYAGVSLGVMPAQMLAQTRPGARAAVLLEAAVPTGEFGSWPAGVPVQVHGMDGDEFFAGEDLPAARALVEEASATARAELFLYPGDGHLFVDPSSPTHDAAASGQVLDRVRAMLREVG</sequence>
<dbReference type="Proteomes" id="UP001595685">
    <property type="component" value="Unassembled WGS sequence"/>
</dbReference>
<evidence type="ECO:0000313" key="2">
    <source>
        <dbReference type="EMBL" id="MFC3688557.1"/>
    </source>
</evidence>
<organism evidence="2 3">
    <name type="scientific">Aquipuribacter hungaricus</name>
    <dbReference type="NCBI Taxonomy" id="545624"/>
    <lineage>
        <taxon>Bacteria</taxon>
        <taxon>Bacillati</taxon>
        <taxon>Actinomycetota</taxon>
        <taxon>Actinomycetes</taxon>
        <taxon>Micrococcales</taxon>
        <taxon>Intrasporangiaceae</taxon>
        <taxon>Aquipuribacter</taxon>
    </lineage>
</organism>
<dbReference type="RefSeq" id="WP_340288972.1">
    <property type="nucleotide sequence ID" value="NZ_JBBEOI010000004.1"/>
</dbReference>